<name>A0ABP0SE10_9DINO</name>
<feature type="transmembrane region" description="Helical" evidence="2">
    <location>
        <begin position="351"/>
        <end position="374"/>
    </location>
</feature>
<evidence type="ECO:0000256" key="2">
    <source>
        <dbReference type="SAM" id="Phobius"/>
    </source>
</evidence>
<accession>A0ABP0SE10</accession>
<evidence type="ECO:0000313" key="3">
    <source>
        <dbReference type="EMBL" id="CAK9110586.1"/>
    </source>
</evidence>
<dbReference type="Proteomes" id="UP001642464">
    <property type="component" value="Unassembled WGS sequence"/>
</dbReference>
<keyword evidence="2" id="KW-0812">Transmembrane</keyword>
<proteinExistence type="predicted"/>
<feature type="transmembrane region" description="Helical" evidence="2">
    <location>
        <begin position="47"/>
        <end position="65"/>
    </location>
</feature>
<organism evidence="3 4">
    <name type="scientific">Durusdinium trenchii</name>
    <dbReference type="NCBI Taxonomy" id="1381693"/>
    <lineage>
        <taxon>Eukaryota</taxon>
        <taxon>Sar</taxon>
        <taxon>Alveolata</taxon>
        <taxon>Dinophyceae</taxon>
        <taxon>Suessiales</taxon>
        <taxon>Symbiodiniaceae</taxon>
        <taxon>Durusdinium</taxon>
    </lineage>
</organism>
<protein>
    <submittedName>
        <fullName evidence="3">Uncharacterized protein</fullName>
    </submittedName>
</protein>
<keyword evidence="2" id="KW-0472">Membrane</keyword>
<comment type="caution">
    <text evidence="3">The sequence shown here is derived from an EMBL/GenBank/DDBJ whole genome shotgun (WGS) entry which is preliminary data.</text>
</comment>
<reference evidence="3 4" key="1">
    <citation type="submission" date="2024-02" db="EMBL/GenBank/DDBJ databases">
        <authorList>
            <person name="Chen Y."/>
            <person name="Shah S."/>
            <person name="Dougan E. K."/>
            <person name="Thang M."/>
            <person name="Chan C."/>
        </authorList>
    </citation>
    <scope>NUCLEOTIDE SEQUENCE [LARGE SCALE GENOMIC DNA]</scope>
</reference>
<dbReference type="EMBL" id="CAXAMM010043561">
    <property type="protein sequence ID" value="CAK9110586.1"/>
    <property type="molecule type" value="Genomic_DNA"/>
</dbReference>
<keyword evidence="2" id="KW-1133">Transmembrane helix</keyword>
<evidence type="ECO:0000256" key="1">
    <source>
        <dbReference type="SAM" id="MobiDB-lite"/>
    </source>
</evidence>
<feature type="transmembrane region" description="Helical" evidence="2">
    <location>
        <begin position="85"/>
        <end position="105"/>
    </location>
</feature>
<evidence type="ECO:0000313" key="4">
    <source>
        <dbReference type="Proteomes" id="UP001642464"/>
    </source>
</evidence>
<feature type="region of interest" description="Disordered" evidence="1">
    <location>
        <begin position="183"/>
        <end position="209"/>
    </location>
</feature>
<gene>
    <name evidence="3" type="ORF">SCF082_LOCUS51358</name>
</gene>
<keyword evidence="4" id="KW-1185">Reference proteome</keyword>
<feature type="transmembrane region" description="Helical" evidence="2">
    <location>
        <begin position="323"/>
        <end position="345"/>
    </location>
</feature>
<sequence length="449" mass="50861">MYNRENFLYDRSLRRRKEFQVQNFRVAQAELWRRDVRDLISLTEYKMHVYLLVNVLLLGITVALWCQGKLPHSTPVWLMTGNALAMAGAFSFILLSIWMAMHAAVSAQSFEARLLTQMVRLPIPTWKELSFGRRAALQPNKSPPLCPDRTGEVEACRTYASEFERLETKQLFRIPFVMGKQEGLVPPDPEPASGASASHDDDESPSTASRRFMEEAHVDPWGLESTGAKLPELGSRMGHGMHKYRHVKLARQAMAFWQSYDAFARICMSIGVNQLLNAASYFILAYYMTEAKVPSSATYGVVVLTTMAETLNRLDMSLTWWQLRLMQLFLYLGPAIATTSCWAWVEDGWELAEGLVVCAFLAHAAYLLTVNTLCHMHLEHNGAMLPVVYRSVLYLDVFGWSSQAGRVEVDESRTPQRNPGLTRSQMGSNSLWILYTLFGRVSLGVLLWG</sequence>
<feature type="transmembrane region" description="Helical" evidence="2">
    <location>
        <begin position="431"/>
        <end position="448"/>
    </location>
</feature>
<feature type="transmembrane region" description="Helical" evidence="2">
    <location>
        <begin position="262"/>
        <end position="287"/>
    </location>
</feature>